<protein>
    <submittedName>
        <fullName evidence="1">Uncharacterized protein</fullName>
    </submittedName>
</protein>
<comment type="caution">
    <text evidence="1">The sequence shown here is derived from an EMBL/GenBank/DDBJ whole genome shotgun (WGS) entry which is preliminary data.</text>
</comment>
<name>A0A367RW60_NOSPU</name>
<gene>
    <name evidence="1" type="ORF">A6769_04915</name>
</gene>
<evidence type="ECO:0000313" key="2">
    <source>
        <dbReference type="Proteomes" id="UP000252085"/>
    </source>
</evidence>
<proteinExistence type="predicted"/>
<sequence>MKKLKAQVFLGLTGAFLAVGYSSLLATEIPIQSTSNLRKDLLAQSETNPNVNEYLEKNKPESYNALKRQLDAAIEDAKRPSKDKVVKNLWLLSKTNAQIKWRENNGKIEYLMASWKYVKNPTEDWKVGTKKSIEARTWLTAVPQVKEFCQNCKGIGINIPGNIMLSLRLQQYLGLILNRNSNKTHFVEMWVKAEDLSRPCVDPEINDSSCNVFGIPIPASYPILQEIYTTSYAVANQEHYPWTGLGYTYDWGNPKKPREGASEFLIDGTKEKPIEVEVVSVTATKEYCNNQYLTLKD</sequence>
<dbReference type="Proteomes" id="UP000252085">
    <property type="component" value="Unassembled WGS sequence"/>
</dbReference>
<dbReference type="EMBL" id="LXQE01000085">
    <property type="protein sequence ID" value="RCJ39904.1"/>
    <property type="molecule type" value="Genomic_DNA"/>
</dbReference>
<reference evidence="1 2" key="1">
    <citation type="submission" date="2016-04" db="EMBL/GenBank/DDBJ databases">
        <authorList>
            <person name="Evans L.H."/>
            <person name="Alamgir A."/>
            <person name="Owens N."/>
            <person name="Weber N.D."/>
            <person name="Virtaneva K."/>
            <person name="Barbian K."/>
            <person name="Babar A."/>
            <person name="Rosenke K."/>
        </authorList>
    </citation>
    <scope>NUCLEOTIDE SEQUENCE [LARGE SCALE GENOMIC DNA]</scope>
    <source>
        <strain evidence="1">NIES-2108</strain>
    </source>
</reference>
<organism evidence="1 2">
    <name type="scientific">Nostoc punctiforme NIES-2108</name>
    <dbReference type="NCBI Taxonomy" id="1356359"/>
    <lineage>
        <taxon>Bacteria</taxon>
        <taxon>Bacillati</taxon>
        <taxon>Cyanobacteriota</taxon>
        <taxon>Cyanophyceae</taxon>
        <taxon>Nostocales</taxon>
        <taxon>Nostocaceae</taxon>
        <taxon>Nostoc</taxon>
    </lineage>
</organism>
<accession>A0A367RW60</accession>
<evidence type="ECO:0000313" key="1">
    <source>
        <dbReference type="EMBL" id="RCJ39904.1"/>
    </source>
</evidence>
<dbReference type="AlphaFoldDB" id="A0A367RW60"/>